<proteinExistence type="predicted"/>
<sequence>MSTHSLGHQSSGFGFATSLLSKPKTHGSTSNLGKKNSFLQVSTKPSPNLRKKILAKYLYVFTDYAAEDCSATLVEIADELSDPPFGQLITFSVLPLASLHSGSLGSTVLLRKTDRRPADCSFPRLLIHFLQGLAY</sequence>
<dbReference type="Proteomes" id="UP000824120">
    <property type="component" value="Chromosome 11"/>
</dbReference>
<name>A0A9J5WQP6_SOLCO</name>
<comment type="caution">
    <text evidence="1">The sequence shown here is derived from an EMBL/GenBank/DDBJ whole genome shotgun (WGS) entry which is preliminary data.</text>
</comment>
<dbReference type="EMBL" id="JACXVP010000011">
    <property type="protein sequence ID" value="KAG5577254.1"/>
    <property type="molecule type" value="Genomic_DNA"/>
</dbReference>
<keyword evidence="2" id="KW-1185">Reference proteome</keyword>
<organism evidence="1 2">
    <name type="scientific">Solanum commersonii</name>
    <name type="common">Commerson's wild potato</name>
    <name type="synonym">Commerson's nightshade</name>
    <dbReference type="NCBI Taxonomy" id="4109"/>
    <lineage>
        <taxon>Eukaryota</taxon>
        <taxon>Viridiplantae</taxon>
        <taxon>Streptophyta</taxon>
        <taxon>Embryophyta</taxon>
        <taxon>Tracheophyta</taxon>
        <taxon>Spermatophyta</taxon>
        <taxon>Magnoliopsida</taxon>
        <taxon>eudicotyledons</taxon>
        <taxon>Gunneridae</taxon>
        <taxon>Pentapetalae</taxon>
        <taxon>asterids</taxon>
        <taxon>lamiids</taxon>
        <taxon>Solanales</taxon>
        <taxon>Solanaceae</taxon>
        <taxon>Solanoideae</taxon>
        <taxon>Solaneae</taxon>
        <taxon>Solanum</taxon>
    </lineage>
</organism>
<accession>A0A9J5WQP6</accession>
<reference evidence="1 2" key="1">
    <citation type="submission" date="2020-09" db="EMBL/GenBank/DDBJ databases">
        <title>De no assembly of potato wild relative species, Solanum commersonii.</title>
        <authorList>
            <person name="Cho K."/>
        </authorList>
    </citation>
    <scope>NUCLEOTIDE SEQUENCE [LARGE SCALE GENOMIC DNA]</scope>
    <source>
        <strain evidence="1">LZ3.2</strain>
        <tissue evidence="1">Leaf</tissue>
    </source>
</reference>
<gene>
    <name evidence="1" type="ORF">H5410_057388</name>
</gene>
<protein>
    <submittedName>
        <fullName evidence="1">Uncharacterized protein</fullName>
    </submittedName>
</protein>
<evidence type="ECO:0000313" key="1">
    <source>
        <dbReference type="EMBL" id="KAG5577254.1"/>
    </source>
</evidence>
<evidence type="ECO:0000313" key="2">
    <source>
        <dbReference type="Proteomes" id="UP000824120"/>
    </source>
</evidence>
<dbReference type="AlphaFoldDB" id="A0A9J5WQP6"/>